<dbReference type="AlphaFoldDB" id="A0A7X6M0W8"/>
<gene>
    <name evidence="4" type="ORF">HGA07_21650</name>
</gene>
<reference evidence="4 5" key="1">
    <citation type="submission" date="2020-04" db="EMBL/GenBank/DDBJ databases">
        <title>MicrobeNet Type strains.</title>
        <authorList>
            <person name="Nicholson A.C."/>
        </authorList>
    </citation>
    <scope>NUCLEOTIDE SEQUENCE [LARGE SCALE GENOMIC DNA]</scope>
    <source>
        <strain evidence="4 5">DSM 44445</strain>
    </source>
</reference>
<feature type="signal peptide" evidence="2">
    <location>
        <begin position="1"/>
        <end position="26"/>
    </location>
</feature>
<feature type="domain" description="DUF8020" evidence="3">
    <location>
        <begin position="49"/>
        <end position="116"/>
    </location>
</feature>
<keyword evidence="1" id="KW-0812">Transmembrane</keyword>
<feature type="transmembrane region" description="Helical" evidence="1">
    <location>
        <begin position="175"/>
        <end position="195"/>
    </location>
</feature>
<keyword evidence="2" id="KW-0732">Signal</keyword>
<dbReference type="RefSeq" id="WP_040723802.1">
    <property type="nucleotide sequence ID" value="NZ_CAWPHS010000020.1"/>
</dbReference>
<keyword evidence="1" id="KW-0472">Membrane</keyword>
<name>A0A7X6M0W8_9NOCA</name>
<evidence type="ECO:0000259" key="3">
    <source>
        <dbReference type="Pfam" id="PF26059"/>
    </source>
</evidence>
<comment type="caution">
    <text evidence="4">The sequence shown here is derived from an EMBL/GenBank/DDBJ whole genome shotgun (WGS) entry which is preliminary data.</text>
</comment>
<keyword evidence="1" id="KW-1133">Transmembrane helix</keyword>
<evidence type="ECO:0000313" key="4">
    <source>
        <dbReference type="EMBL" id="NKY88213.1"/>
    </source>
</evidence>
<accession>A0A7X6M0W8</accession>
<evidence type="ECO:0000313" key="5">
    <source>
        <dbReference type="Proteomes" id="UP000523447"/>
    </source>
</evidence>
<proteinExistence type="predicted"/>
<dbReference type="Proteomes" id="UP000523447">
    <property type="component" value="Unassembled WGS sequence"/>
</dbReference>
<evidence type="ECO:0000256" key="1">
    <source>
        <dbReference type="SAM" id="Phobius"/>
    </source>
</evidence>
<organism evidence="4 5">
    <name type="scientific">Nocardia veterana</name>
    <dbReference type="NCBI Taxonomy" id="132249"/>
    <lineage>
        <taxon>Bacteria</taxon>
        <taxon>Bacillati</taxon>
        <taxon>Actinomycetota</taxon>
        <taxon>Actinomycetes</taxon>
        <taxon>Mycobacteriales</taxon>
        <taxon>Nocardiaceae</taxon>
        <taxon>Nocardia</taxon>
    </lineage>
</organism>
<dbReference type="EMBL" id="JAAXPE010000027">
    <property type="protein sequence ID" value="NKY88213.1"/>
    <property type="molecule type" value="Genomic_DNA"/>
</dbReference>
<dbReference type="InterPro" id="IPR058333">
    <property type="entry name" value="DUF8020"/>
</dbReference>
<protein>
    <recommendedName>
        <fullName evidence="3">DUF8020 domain-containing protein</fullName>
    </recommendedName>
</protein>
<evidence type="ECO:0000256" key="2">
    <source>
        <dbReference type="SAM" id="SignalP"/>
    </source>
</evidence>
<dbReference type="Pfam" id="PF26059">
    <property type="entry name" value="DUF8020"/>
    <property type="match status" value="1"/>
</dbReference>
<feature type="chain" id="PRO_5031084752" description="DUF8020 domain-containing protein" evidence="2">
    <location>
        <begin position="27"/>
        <end position="220"/>
    </location>
</feature>
<feature type="transmembrane region" description="Helical" evidence="1">
    <location>
        <begin position="142"/>
        <end position="168"/>
    </location>
</feature>
<sequence>MRIKKFAATAALTVAAVGITCGTADAEPATQPNASAPVLPGSVHGEDRGVAYNVDRGADGKTLTAELSGGRFDVTADAINVIATDGTQVASLPLQLQLGDHVVDLHPRVESDGTKLVADVAASPIGHWRKTSPRQRSIEAGMGIGAALGGIGGALLGIVVGIATMGLLIPITLPVGLLVGVLGGMAIGGAAGAAIPNSDVPDQWDYQQECHGSGEYQYCW</sequence>
<keyword evidence="5" id="KW-1185">Reference proteome</keyword>